<evidence type="ECO:0000313" key="3">
    <source>
        <dbReference type="Proteomes" id="UP000503447"/>
    </source>
</evidence>
<evidence type="ECO:0000313" key="2">
    <source>
        <dbReference type="EMBL" id="QJW94893.1"/>
    </source>
</evidence>
<sequence>MSEPPAAIPLPPTGGSTGSHVPNHPLSDLVLKGGSSHRPTAESDIAQFLAHPQGGAPNTDDAPTVITHNKAAGAPAPPAPVPGARRASRRRSPAAASGTSS</sequence>
<evidence type="ECO:0000256" key="1">
    <source>
        <dbReference type="SAM" id="MobiDB-lite"/>
    </source>
</evidence>
<reference evidence="3" key="1">
    <citation type="submission" date="2020-05" db="EMBL/GenBank/DDBJ databases">
        <title>Frigoriglobus tundricola gen. nov., sp. nov., a psychrotolerant cellulolytic planctomycete of the family Gemmataceae with two divergent copies of 16S rRNA gene.</title>
        <authorList>
            <person name="Kulichevskaya I.S."/>
            <person name="Ivanova A.A."/>
            <person name="Naumoff D.G."/>
            <person name="Beletsky A.V."/>
            <person name="Rijpstra W.I.C."/>
            <person name="Sinninghe Damste J.S."/>
            <person name="Mardanov A.V."/>
            <person name="Ravin N.V."/>
            <person name="Dedysh S.N."/>
        </authorList>
    </citation>
    <scope>NUCLEOTIDE SEQUENCE [LARGE SCALE GENOMIC DNA]</scope>
    <source>
        <strain evidence="3">PL17</strain>
    </source>
</reference>
<dbReference type="KEGG" id="ftj:FTUN_2419"/>
<protein>
    <submittedName>
        <fullName evidence="2">Uncharacterized protein</fullName>
    </submittedName>
</protein>
<name>A0A6M5YNN4_9BACT</name>
<feature type="compositionally biased region" description="Pro residues" evidence="1">
    <location>
        <begin position="1"/>
        <end position="12"/>
    </location>
</feature>
<organism evidence="2 3">
    <name type="scientific">Frigoriglobus tundricola</name>
    <dbReference type="NCBI Taxonomy" id="2774151"/>
    <lineage>
        <taxon>Bacteria</taxon>
        <taxon>Pseudomonadati</taxon>
        <taxon>Planctomycetota</taxon>
        <taxon>Planctomycetia</taxon>
        <taxon>Gemmatales</taxon>
        <taxon>Gemmataceae</taxon>
        <taxon>Frigoriglobus</taxon>
    </lineage>
</organism>
<keyword evidence="3" id="KW-1185">Reference proteome</keyword>
<dbReference type="EMBL" id="CP053452">
    <property type="protein sequence ID" value="QJW94893.1"/>
    <property type="molecule type" value="Genomic_DNA"/>
</dbReference>
<accession>A0A6M5YNN4</accession>
<dbReference type="Proteomes" id="UP000503447">
    <property type="component" value="Chromosome"/>
</dbReference>
<gene>
    <name evidence="2" type="ORF">FTUN_2419</name>
</gene>
<dbReference type="AlphaFoldDB" id="A0A6M5YNN4"/>
<proteinExistence type="predicted"/>
<feature type="region of interest" description="Disordered" evidence="1">
    <location>
        <begin position="1"/>
        <end position="101"/>
    </location>
</feature>